<keyword evidence="2" id="KW-1185">Reference proteome</keyword>
<name>A0ABY5SZG5_9SPHN</name>
<reference evidence="1" key="1">
    <citation type="submission" date="2022-02" db="EMBL/GenBank/DDBJ databases">
        <title>Qipengyuania spongiae sp. nov., isolated from marine sponge.</title>
        <authorList>
            <person name="Li Z."/>
            <person name="Zhang M."/>
        </authorList>
    </citation>
    <scope>NUCLEOTIDE SEQUENCE</scope>
    <source>
        <strain evidence="1">PHS-Z21</strain>
    </source>
</reference>
<gene>
    <name evidence="1" type="ORF">L1F33_08965</name>
</gene>
<evidence type="ECO:0000313" key="2">
    <source>
        <dbReference type="Proteomes" id="UP001065265"/>
    </source>
</evidence>
<proteinExistence type="predicted"/>
<accession>A0ABY5SZG5</accession>
<sequence length="293" mass="32663">MEVITCPLRYVMDADAARQCGDLLRECSELMEIERSVLRMPAEMFWLEWPAEPDPSGTGGGEQIGCVVRASEDGRSGSIQPFFSDTSGQVSRLPGDISFDLDAKVHPDSDGSRASFKHDRFHHLNDVLFSAALRLDRDWMRRNLKGDPNRSLSQQAEGSWFFLPFLLTFSVLLSSPNVLNTNTRKPLGNRETSGSRIPKTLEHYEVSMHLGEISMDGGKASIGSPRTSRETPRLHLVRGHYVQRGGKTFWRVSHMRGSGEWVGFNKTVRVKSARSQPLVRHSDGPVPAVIAMG</sequence>
<organism evidence="1 2">
    <name type="scientific">Qipengyuania spongiae</name>
    <dbReference type="NCBI Taxonomy" id="2909673"/>
    <lineage>
        <taxon>Bacteria</taxon>
        <taxon>Pseudomonadati</taxon>
        <taxon>Pseudomonadota</taxon>
        <taxon>Alphaproteobacteria</taxon>
        <taxon>Sphingomonadales</taxon>
        <taxon>Erythrobacteraceae</taxon>
        <taxon>Qipengyuania</taxon>
    </lineage>
</organism>
<dbReference type="Proteomes" id="UP001065265">
    <property type="component" value="Chromosome"/>
</dbReference>
<dbReference type="RefSeq" id="WP_265557556.1">
    <property type="nucleotide sequence ID" value="NZ_CP092471.1"/>
</dbReference>
<evidence type="ECO:0000313" key="1">
    <source>
        <dbReference type="EMBL" id="UVI38391.1"/>
    </source>
</evidence>
<protein>
    <submittedName>
        <fullName evidence="1">Uncharacterized protein</fullName>
    </submittedName>
</protein>
<dbReference type="EMBL" id="CP092471">
    <property type="protein sequence ID" value="UVI38391.1"/>
    <property type="molecule type" value="Genomic_DNA"/>
</dbReference>